<evidence type="ECO:0000313" key="3">
    <source>
        <dbReference type="EMBL" id="CDJ35518.1"/>
    </source>
</evidence>
<keyword evidence="2" id="KW-0812">Transmembrane</keyword>
<feature type="region of interest" description="Disordered" evidence="1">
    <location>
        <begin position="218"/>
        <end position="270"/>
    </location>
</feature>
<reference evidence="3" key="2">
    <citation type="submission" date="2013-10" db="EMBL/GenBank/DDBJ databases">
        <authorList>
            <person name="Aslett M."/>
        </authorList>
    </citation>
    <scope>NUCLEOTIDE SEQUENCE [LARGE SCALE GENOMIC DNA]</scope>
    <source>
        <strain evidence="3">Houghton</strain>
    </source>
</reference>
<feature type="compositionally biased region" description="Low complexity" evidence="1">
    <location>
        <begin position="163"/>
        <end position="172"/>
    </location>
</feature>
<keyword evidence="4" id="KW-1185">Reference proteome</keyword>
<dbReference type="Proteomes" id="UP000030744">
    <property type="component" value="Unassembled WGS sequence"/>
</dbReference>
<dbReference type="GeneID" id="25381989"/>
<feature type="transmembrane region" description="Helical" evidence="2">
    <location>
        <begin position="50"/>
        <end position="76"/>
    </location>
</feature>
<feature type="region of interest" description="Disordered" evidence="1">
    <location>
        <begin position="20"/>
        <end position="45"/>
    </location>
</feature>
<dbReference type="EMBL" id="HG688619">
    <property type="protein sequence ID" value="CDJ35518.1"/>
    <property type="molecule type" value="Genomic_DNA"/>
</dbReference>
<evidence type="ECO:0000256" key="2">
    <source>
        <dbReference type="SAM" id="Phobius"/>
    </source>
</evidence>
<organism evidence="3 4">
    <name type="scientific">Eimeria mitis</name>
    <dbReference type="NCBI Taxonomy" id="44415"/>
    <lineage>
        <taxon>Eukaryota</taxon>
        <taxon>Sar</taxon>
        <taxon>Alveolata</taxon>
        <taxon>Apicomplexa</taxon>
        <taxon>Conoidasida</taxon>
        <taxon>Coccidia</taxon>
        <taxon>Eucoccidiorida</taxon>
        <taxon>Eimeriorina</taxon>
        <taxon>Eimeriidae</taxon>
        <taxon>Eimeria</taxon>
    </lineage>
</organism>
<keyword evidence="2" id="KW-0472">Membrane</keyword>
<dbReference type="RefSeq" id="XP_013358096.1">
    <property type="nucleotide sequence ID" value="XM_013502642.1"/>
</dbReference>
<name>U6KJ83_9EIME</name>
<proteinExistence type="predicted"/>
<feature type="region of interest" description="Disordered" evidence="1">
    <location>
        <begin position="108"/>
        <end position="127"/>
    </location>
</feature>
<keyword evidence="2" id="KW-1133">Transmembrane helix</keyword>
<evidence type="ECO:0000256" key="1">
    <source>
        <dbReference type="SAM" id="MobiDB-lite"/>
    </source>
</evidence>
<feature type="region of interest" description="Disordered" evidence="1">
    <location>
        <begin position="134"/>
        <end position="178"/>
    </location>
</feature>
<sequence>MSDHWVLKVRFGEGGVHELSVLPPASRRKQPREDADGGSSSSSYGKRNSVGLAVTLAAFASVIAILFLVSHCAALSREALPKRLGRRLAGQQGTKDGESADFVQEVCGGEGSQLGTATRRRGRSPEPVEAGLLELWDEPGEEPPRKKKQEALEVQPETSFSPSRAAGTSAESGEGGAAEKLRQSILRYVEQTLEEKDDGVEPEDWLLEPYLEVQFLDEETSSQSLSSSESAAAGSPAEPGTSERTAAAPPWPEGGTSGSPPPGEESPCTHVFSGCRRRTVCESNATLGIKELLKKPMLDSVDLDRLMEHLEVLVENAILRVPDNLDGLKPKYVVEKLAFAVLLTDAIYAASEVLGPAARRSEWWQQVIDTLPVYTERVAAECVATGLLPLPWTQAPVSLDPGHPLTGEELSCYLETF</sequence>
<reference evidence="3" key="1">
    <citation type="submission" date="2013-10" db="EMBL/GenBank/DDBJ databases">
        <title>Genomic analysis of the causative agents of coccidiosis in chickens.</title>
        <authorList>
            <person name="Reid A.J."/>
            <person name="Blake D."/>
            <person name="Billington K."/>
            <person name="Browne H."/>
            <person name="Dunn M."/>
            <person name="Hung S."/>
            <person name="Kawahara F."/>
            <person name="Miranda-Saavedra D."/>
            <person name="Mourier T."/>
            <person name="Nagra H."/>
            <person name="Otto T.D."/>
            <person name="Rawlings N."/>
            <person name="Sanchez A."/>
            <person name="Sanders M."/>
            <person name="Subramaniam C."/>
            <person name="Tay Y."/>
            <person name="Dear P."/>
            <person name="Doerig C."/>
            <person name="Gruber A."/>
            <person name="Parkinson J."/>
            <person name="Shirley M."/>
            <person name="Wan K.L."/>
            <person name="Berriman M."/>
            <person name="Tomley F."/>
            <person name="Pain A."/>
        </authorList>
    </citation>
    <scope>NUCLEOTIDE SEQUENCE [LARGE SCALE GENOMIC DNA]</scope>
    <source>
        <strain evidence="3">Houghton</strain>
    </source>
</reference>
<protein>
    <submittedName>
        <fullName evidence="3">Uncharacterized protein</fullName>
    </submittedName>
</protein>
<accession>U6KJ83</accession>
<feature type="compositionally biased region" description="Low complexity" evidence="1">
    <location>
        <begin position="221"/>
        <end position="242"/>
    </location>
</feature>
<dbReference type="VEuPathDB" id="ToxoDB:EMH_0075120"/>
<gene>
    <name evidence="3" type="ORF">EMH_0075120</name>
</gene>
<evidence type="ECO:0000313" key="4">
    <source>
        <dbReference type="Proteomes" id="UP000030744"/>
    </source>
</evidence>
<dbReference type="AlphaFoldDB" id="U6KJ83"/>